<sequence length="175" mass="17161">MASNTSLTGVALVLALALAVGGCAVDGQSTPGALESTGTVPTVAPPTEPATDPTTDPPDIDPTTPEPITPSESGKPVVGGVGVLISNAGWTAETGVTVRGYADTIDAAATCTLDLSKAGTTRSVTSEALEGPTTMSCGELIVGSDALSSGDWTAVLSYKSTTAWGSSAPVVVTVP</sequence>
<accession>A0ABR8TU32</accession>
<evidence type="ECO:0000256" key="1">
    <source>
        <dbReference type="SAM" id="MobiDB-lite"/>
    </source>
</evidence>
<dbReference type="EMBL" id="JACSQF010000001">
    <property type="protein sequence ID" value="MBD7979293.1"/>
    <property type="molecule type" value="Genomic_DNA"/>
</dbReference>
<evidence type="ECO:0008006" key="5">
    <source>
        <dbReference type="Google" id="ProtNLM"/>
    </source>
</evidence>
<name>A0ABR8TU32_9CELL</name>
<comment type="caution">
    <text evidence="3">The sequence shown here is derived from an EMBL/GenBank/DDBJ whole genome shotgun (WGS) entry which is preliminary data.</text>
</comment>
<evidence type="ECO:0000313" key="4">
    <source>
        <dbReference type="Proteomes" id="UP000655570"/>
    </source>
</evidence>
<feature type="region of interest" description="Disordered" evidence="1">
    <location>
        <begin position="30"/>
        <end position="76"/>
    </location>
</feature>
<feature type="signal peptide" evidence="2">
    <location>
        <begin position="1"/>
        <end position="24"/>
    </location>
</feature>
<keyword evidence="2" id="KW-0732">Signal</keyword>
<dbReference type="RefSeq" id="WP_191800170.1">
    <property type="nucleotide sequence ID" value="NZ_JACSQF010000001.1"/>
</dbReference>
<proteinExistence type="predicted"/>
<gene>
    <name evidence="3" type="ORF">H9641_00970</name>
</gene>
<feature type="chain" id="PRO_5047209944" description="Secreted protein" evidence="2">
    <location>
        <begin position="25"/>
        <end position="175"/>
    </location>
</feature>
<evidence type="ECO:0000313" key="3">
    <source>
        <dbReference type="EMBL" id="MBD7979293.1"/>
    </source>
</evidence>
<reference evidence="3 4" key="1">
    <citation type="submission" date="2020-08" db="EMBL/GenBank/DDBJ databases">
        <title>A Genomic Blueprint of the Chicken Gut Microbiome.</title>
        <authorList>
            <person name="Gilroy R."/>
            <person name="Ravi A."/>
            <person name="Getino M."/>
            <person name="Pursley I."/>
            <person name="Horton D.L."/>
            <person name="Alikhan N.-F."/>
            <person name="Baker D."/>
            <person name="Gharbi K."/>
            <person name="Hall N."/>
            <person name="Watson M."/>
            <person name="Adriaenssens E.M."/>
            <person name="Foster-Nyarko E."/>
            <person name="Jarju S."/>
            <person name="Secka A."/>
            <person name="Antonio M."/>
            <person name="Oren A."/>
            <person name="Chaudhuri R."/>
            <person name="La Ragione R.M."/>
            <person name="Hildebrand F."/>
            <person name="Pallen M.J."/>
        </authorList>
    </citation>
    <scope>NUCLEOTIDE SEQUENCE [LARGE SCALE GENOMIC DNA]</scope>
    <source>
        <strain evidence="3 4">Sa2CUA9</strain>
    </source>
</reference>
<keyword evidence="4" id="KW-1185">Reference proteome</keyword>
<dbReference type="Proteomes" id="UP000655570">
    <property type="component" value="Unassembled WGS sequence"/>
</dbReference>
<organism evidence="3 4">
    <name type="scientific">Oerskovia merdavium</name>
    <dbReference type="NCBI Taxonomy" id="2762227"/>
    <lineage>
        <taxon>Bacteria</taxon>
        <taxon>Bacillati</taxon>
        <taxon>Actinomycetota</taxon>
        <taxon>Actinomycetes</taxon>
        <taxon>Micrococcales</taxon>
        <taxon>Cellulomonadaceae</taxon>
        <taxon>Oerskovia</taxon>
    </lineage>
</organism>
<protein>
    <recommendedName>
        <fullName evidence="5">Secreted protein</fullName>
    </recommendedName>
</protein>
<evidence type="ECO:0000256" key="2">
    <source>
        <dbReference type="SAM" id="SignalP"/>
    </source>
</evidence>